<dbReference type="Pfam" id="PF00696">
    <property type="entry name" value="AA_kinase"/>
    <property type="match status" value="1"/>
</dbReference>
<dbReference type="UniPathway" id="UPA00034">
    <property type="reaction ID" value="UER00015"/>
</dbReference>
<dbReference type="PROSITE" id="PS00324">
    <property type="entry name" value="ASPARTOKINASE"/>
    <property type="match status" value="1"/>
</dbReference>
<dbReference type="OrthoDB" id="9799110at2"/>
<dbReference type="GO" id="GO:0005829">
    <property type="term" value="C:cytosol"/>
    <property type="evidence" value="ECO:0007669"/>
    <property type="project" value="TreeGrafter"/>
</dbReference>
<dbReference type="InterPro" id="IPR027795">
    <property type="entry name" value="CASTOR_ACT_dom"/>
</dbReference>
<evidence type="ECO:0000256" key="12">
    <source>
        <dbReference type="ARBA" id="ARBA00023154"/>
    </source>
</evidence>
<name>A0A1I2JCV1_9CLOT</name>
<keyword evidence="7 15" id="KW-0808">Transferase</keyword>
<dbReference type="NCBIfam" id="NF006068">
    <property type="entry name" value="PRK08210.1"/>
    <property type="match status" value="1"/>
</dbReference>
<dbReference type="InterPro" id="IPR001341">
    <property type="entry name" value="Asp_kinase"/>
</dbReference>
<evidence type="ECO:0000256" key="16">
    <source>
        <dbReference type="RuleBase" id="RU004249"/>
    </source>
</evidence>
<keyword evidence="6 16" id="KW-0028">Amino-acid biosynthesis</keyword>
<dbReference type="GO" id="GO:0005524">
    <property type="term" value="F:ATP binding"/>
    <property type="evidence" value="ECO:0007669"/>
    <property type="project" value="UniProtKB-KW"/>
</dbReference>
<dbReference type="SUPFAM" id="SSF55021">
    <property type="entry name" value="ACT-like"/>
    <property type="match status" value="1"/>
</dbReference>
<gene>
    <name evidence="19" type="ORF">SAMN04487885_101215</name>
</gene>
<feature type="domain" description="CASTOR ACT" evidence="18">
    <location>
        <begin position="332"/>
        <end position="394"/>
    </location>
</feature>
<dbReference type="AlphaFoldDB" id="A0A1I2JCV1"/>
<dbReference type="GO" id="GO:0009089">
    <property type="term" value="P:lysine biosynthetic process via diaminopimelate"/>
    <property type="evidence" value="ECO:0007669"/>
    <property type="project" value="UniProtKB-UniPathway"/>
</dbReference>
<evidence type="ECO:0000256" key="7">
    <source>
        <dbReference type="ARBA" id="ARBA00022679"/>
    </source>
</evidence>
<evidence type="ECO:0000256" key="5">
    <source>
        <dbReference type="ARBA" id="ARBA00010122"/>
    </source>
</evidence>
<keyword evidence="12" id="KW-0457">Lysine biosynthesis</keyword>
<comment type="catalytic activity">
    <reaction evidence="13 15">
        <text>L-aspartate + ATP = 4-phospho-L-aspartate + ADP</text>
        <dbReference type="Rhea" id="RHEA:23776"/>
        <dbReference type="ChEBI" id="CHEBI:29991"/>
        <dbReference type="ChEBI" id="CHEBI:30616"/>
        <dbReference type="ChEBI" id="CHEBI:57535"/>
        <dbReference type="ChEBI" id="CHEBI:456216"/>
        <dbReference type="EC" id="2.7.2.4"/>
    </reaction>
</comment>
<dbReference type="SUPFAM" id="SSF53633">
    <property type="entry name" value="Carbamate kinase-like"/>
    <property type="match status" value="1"/>
</dbReference>
<organism evidence="19 20">
    <name type="scientific">Clostridium cadaveris</name>
    <dbReference type="NCBI Taxonomy" id="1529"/>
    <lineage>
        <taxon>Bacteria</taxon>
        <taxon>Bacillati</taxon>
        <taxon>Bacillota</taxon>
        <taxon>Clostridia</taxon>
        <taxon>Eubacteriales</taxon>
        <taxon>Clostridiaceae</taxon>
        <taxon>Clostridium</taxon>
    </lineage>
</organism>
<dbReference type="RefSeq" id="WP_027638092.1">
    <property type="nucleotide sequence ID" value="NZ_BAAACD010000019.1"/>
</dbReference>
<dbReference type="Proteomes" id="UP000182135">
    <property type="component" value="Unassembled WGS sequence"/>
</dbReference>
<dbReference type="Gene3D" id="3.30.2130.10">
    <property type="entry name" value="VC0802-like"/>
    <property type="match status" value="1"/>
</dbReference>
<evidence type="ECO:0000313" key="20">
    <source>
        <dbReference type="Proteomes" id="UP000182135"/>
    </source>
</evidence>
<protein>
    <recommendedName>
        <fullName evidence="15">Aspartokinase</fullName>
        <ecNumber evidence="15">2.7.2.4</ecNumber>
    </recommendedName>
</protein>
<evidence type="ECO:0000256" key="13">
    <source>
        <dbReference type="ARBA" id="ARBA00047872"/>
    </source>
</evidence>
<evidence type="ECO:0000259" key="17">
    <source>
        <dbReference type="Pfam" id="PF00696"/>
    </source>
</evidence>
<comment type="pathway">
    <text evidence="2 16">Amino-acid biosynthesis; L-lysine biosynthesis via DAP pathway; (S)-tetrahydrodipicolinate from L-aspartate: step 1/4.</text>
</comment>
<evidence type="ECO:0000259" key="18">
    <source>
        <dbReference type="Pfam" id="PF13840"/>
    </source>
</evidence>
<keyword evidence="8 14" id="KW-0547">Nucleotide-binding</keyword>
<dbReference type="InterPro" id="IPR001048">
    <property type="entry name" value="Asp/Glu/Uridylate_kinase"/>
</dbReference>
<accession>A0A1I2JCV1</accession>
<dbReference type="Gene3D" id="3.40.1160.10">
    <property type="entry name" value="Acetylglutamate kinase-like"/>
    <property type="match status" value="1"/>
</dbReference>
<evidence type="ECO:0000256" key="1">
    <source>
        <dbReference type="ARBA" id="ARBA00003121"/>
    </source>
</evidence>
<evidence type="ECO:0000256" key="9">
    <source>
        <dbReference type="ARBA" id="ARBA00022777"/>
    </source>
</evidence>
<evidence type="ECO:0000256" key="4">
    <source>
        <dbReference type="ARBA" id="ARBA00005139"/>
    </source>
</evidence>
<dbReference type="GO" id="GO:0009088">
    <property type="term" value="P:threonine biosynthetic process"/>
    <property type="evidence" value="ECO:0007669"/>
    <property type="project" value="UniProtKB-UniPathway"/>
</dbReference>
<proteinExistence type="inferred from homology"/>
<evidence type="ECO:0000256" key="14">
    <source>
        <dbReference type="PIRSR" id="PIRSR000726-1"/>
    </source>
</evidence>
<keyword evidence="10 14" id="KW-0067">ATP-binding</keyword>
<keyword evidence="9 15" id="KW-0418">Kinase</keyword>
<dbReference type="UniPathway" id="UPA00051">
    <property type="reaction ID" value="UER00462"/>
</dbReference>
<evidence type="ECO:0000313" key="19">
    <source>
        <dbReference type="EMBL" id="SFF50696.1"/>
    </source>
</evidence>
<dbReference type="EC" id="2.7.2.4" evidence="15"/>
<evidence type="ECO:0000256" key="3">
    <source>
        <dbReference type="ARBA" id="ARBA00004986"/>
    </source>
</evidence>
<evidence type="ECO:0000256" key="6">
    <source>
        <dbReference type="ARBA" id="ARBA00022605"/>
    </source>
</evidence>
<reference evidence="19 20" key="1">
    <citation type="submission" date="2016-10" db="EMBL/GenBank/DDBJ databases">
        <authorList>
            <person name="de Groot N.N."/>
        </authorList>
    </citation>
    <scope>NUCLEOTIDE SEQUENCE [LARGE SCALE GENOMIC DNA]</scope>
    <source>
        <strain evidence="19 20">NLAE-zl-G419</strain>
    </source>
</reference>
<dbReference type="STRING" id="1529.SAMN04487885_101215"/>
<feature type="binding site" evidence="14">
    <location>
        <begin position="178"/>
        <end position="179"/>
    </location>
    <ligand>
        <name>ATP</name>
        <dbReference type="ChEBI" id="CHEBI:30616"/>
    </ligand>
</feature>
<feature type="binding site" evidence="14">
    <location>
        <position position="79"/>
    </location>
    <ligand>
        <name>substrate</name>
    </ligand>
</feature>
<dbReference type="InterPro" id="IPR018042">
    <property type="entry name" value="Aspartate_kinase_CS"/>
</dbReference>
<dbReference type="InterPro" id="IPR036393">
    <property type="entry name" value="AceGlu_kinase-like_sf"/>
</dbReference>
<feature type="binding site" evidence="14">
    <location>
        <position position="189"/>
    </location>
    <ligand>
        <name>ATP</name>
        <dbReference type="ChEBI" id="CHEBI:30616"/>
    </ligand>
</feature>
<comment type="pathway">
    <text evidence="3 16">Amino-acid biosynthesis; L-methionine biosynthesis via de novo pathway; L-homoserine from L-aspartate: step 1/3.</text>
</comment>
<dbReference type="GeneID" id="90544723"/>
<feature type="domain" description="Aspartate/glutamate/uridylate kinase" evidence="17">
    <location>
        <begin position="2"/>
        <end position="235"/>
    </location>
</feature>
<dbReference type="GO" id="GO:0009090">
    <property type="term" value="P:homoserine biosynthetic process"/>
    <property type="evidence" value="ECO:0007669"/>
    <property type="project" value="TreeGrafter"/>
</dbReference>
<evidence type="ECO:0000256" key="15">
    <source>
        <dbReference type="RuleBase" id="RU003448"/>
    </source>
</evidence>
<dbReference type="PIRSF" id="PIRSF000726">
    <property type="entry name" value="Asp_kin"/>
    <property type="match status" value="1"/>
</dbReference>
<keyword evidence="20" id="KW-1185">Reference proteome</keyword>
<dbReference type="InterPro" id="IPR005260">
    <property type="entry name" value="Asp_kin_monofn"/>
</dbReference>
<feature type="binding site" evidence="14">
    <location>
        <begin position="7"/>
        <end position="10"/>
    </location>
    <ligand>
        <name>ATP</name>
        <dbReference type="ChEBI" id="CHEBI:30616"/>
    </ligand>
</feature>
<dbReference type="InterPro" id="IPR045865">
    <property type="entry name" value="ACT-like_dom_sf"/>
</dbReference>
<dbReference type="GO" id="GO:0019877">
    <property type="term" value="P:diaminopimelate biosynthetic process"/>
    <property type="evidence" value="ECO:0007669"/>
    <property type="project" value="UniProtKB-KW"/>
</dbReference>
<dbReference type="EMBL" id="FOOE01000001">
    <property type="protein sequence ID" value="SFF50696.1"/>
    <property type="molecule type" value="Genomic_DNA"/>
</dbReference>
<comment type="function">
    <text evidence="1">Catalyzes the phosphorylation of the beta-carboxyl group of aspartic acid with ATP to yield 4-phospho-L-aspartate, which is involved in the branched biosynthetic pathway leading to the biosynthesis of amino acids threonine, isoleucine and methionine.</text>
</comment>
<dbReference type="PANTHER" id="PTHR21499:SF3">
    <property type="entry name" value="ASPARTOKINASE"/>
    <property type="match status" value="1"/>
</dbReference>
<dbReference type="UniPathway" id="UPA00050">
    <property type="reaction ID" value="UER00461"/>
</dbReference>
<dbReference type="NCBIfam" id="TIGR00657">
    <property type="entry name" value="asp_kinases"/>
    <property type="match status" value="1"/>
</dbReference>
<dbReference type="Pfam" id="PF13840">
    <property type="entry name" value="ACT_7"/>
    <property type="match status" value="1"/>
</dbReference>
<feature type="binding site" evidence="14">
    <location>
        <begin position="214"/>
        <end position="215"/>
    </location>
    <ligand>
        <name>ATP</name>
        <dbReference type="ChEBI" id="CHEBI:30616"/>
    </ligand>
</feature>
<comment type="similarity">
    <text evidence="5 15">Belongs to the aspartokinase family.</text>
</comment>
<evidence type="ECO:0000256" key="2">
    <source>
        <dbReference type="ARBA" id="ARBA00004766"/>
    </source>
</evidence>
<dbReference type="eggNOG" id="COG0527">
    <property type="taxonomic scope" value="Bacteria"/>
</dbReference>
<sequence length="399" mass="43635">MKILIQKFGGTSVATKERRAMVVQKVKSAKEQGFSPVVVVSAMGRKGDSYATDTLLSLINSDFKNSNLKAADMLLSCGEIISSVVMANDLYDNGIESCPLTGGQAGIITDNNFNDAEVLNVDTKNIISILKEGVVPVVTGFQGLTEDGYFTTLGRGASDFSASLLGVALKAEEIQIYTDVDGIMTADPRLVEEAYIIDKITYNEVFQFADQGAKVIHPRAVEMAMKGNIPLVIKNTMTDAKGTLIDNYGTGSSKKLFTGLTYMNNRIQVRFKSDDNRNNDNYYNILDILAENNISIDLINIFPNEQIFTIDEICIAKLKEIVEALNLNCTYSDRCTKVALIGNGIKGVPGVMAKIIKVLKNNNIEVLQTSDSHTTIWCLVHSSDAKKALNIIHDTFMVN</sequence>
<comment type="pathway">
    <text evidence="4 16">Amino-acid biosynthesis; L-threonine biosynthesis; L-threonine from L-aspartate: step 1/5.</text>
</comment>
<evidence type="ECO:0000256" key="11">
    <source>
        <dbReference type="ARBA" id="ARBA00022915"/>
    </source>
</evidence>
<evidence type="ECO:0000256" key="8">
    <source>
        <dbReference type="ARBA" id="ARBA00022741"/>
    </source>
</evidence>
<feature type="binding site" evidence="14">
    <location>
        <position position="52"/>
    </location>
    <ligand>
        <name>substrate</name>
    </ligand>
</feature>
<evidence type="ECO:0000256" key="10">
    <source>
        <dbReference type="ARBA" id="ARBA00022840"/>
    </source>
</evidence>
<keyword evidence="11" id="KW-0220">Diaminopimelate biosynthesis</keyword>
<dbReference type="GO" id="GO:0004072">
    <property type="term" value="F:aspartate kinase activity"/>
    <property type="evidence" value="ECO:0007669"/>
    <property type="project" value="UniProtKB-EC"/>
</dbReference>
<dbReference type="PANTHER" id="PTHR21499">
    <property type="entry name" value="ASPARTATE KINASE"/>
    <property type="match status" value="1"/>
</dbReference>